<comment type="caution">
    <text evidence="14">The sequence shown here is derived from an EMBL/GenBank/DDBJ whole genome shotgun (WGS) entry which is preliminary data.</text>
</comment>
<evidence type="ECO:0000256" key="12">
    <source>
        <dbReference type="SAM" id="MobiDB-lite"/>
    </source>
</evidence>
<keyword evidence="5" id="KW-0433">Leucine-rich repeat</keyword>
<evidence type="ECO:0000313" key="15">
    <source>
        <dbReference type="Proteomes" id="UP000254589"/>
    </source>
</evidence>
<gene>
    <name evidence="14" type="ORF">NCTC13159_01100</name>
</gene>
<dbReference type="GO" id="GO:0004842">
    <property type="term" value="F:ubiquitin-protein transferase activity"/>
    <property type="evidence" value="ECO:0007669"/>
    <property type="project" value="UniProtKB-UniRule"/>
</dbReference>
<comment type="PTM">
    <text evidence="11">Ubiquitinated in the presence of host E1 ubiquitin-activating enzyme, E2 ubiquitin-conjugating enzyme and ubiquitin.</text>
</comment>
<evidence type="ECO:0000256" key="10">
    <source>
        <dbReference type="ARBA" id="ARBA00023200"/>
    </source>
</evidence>
<dbReference type="PROSITE" id="PS51450">
    <property type="entry name" value="LRR"/>
    <property type="match status" value="3"/>
</dbReference>
<proteinExistence type="inferred from homology"/>
<evidence type="ECO:0000256" key="5">
    <source>
        <dbReference type="ARBA" id="ARBA00022614"/>
    </source>
</evidence>
<keyword evidence="9 11" id="KW-0832">Ubl conjugation</keyword>
<evidence type="ECO:0000256" key="6">
    <source>
        <dbReference type="ARBA" id="ARBA00022679"/>
    </source>
</evidence>
<dbReference type="PANTHER" id="PTHR47114:SF2">
    <property type="entry name" value="OLIGODENDROCYTE-MYELIN GLYCOPROTEIN"/>
    <property type="match status" value="1"/>
</dbReference>
<keyword evidence="10 11" id="KW-1035">Host cytoplasm</keyword>
<dbReference type="Proteomes" id="UP000254589">
    <property type="component" value="Unassembled WGS sequence"/>
</dbReference>
<name>A0AAJ5CZH6_PANPU</name>
<evidence type="ECO:0000256" key="9">
    <source>
        <dbReference type="ARBA" id="ARBA00022843"/>
    </source>
</evidence>
<dbReference type="InterPro" id="IPR001611">
    <property type="entry name" value="Leu-rich_rpt"/>
</dbReference>
<organism evidence="14 15">
    <name type="scientific">Pandoraea pulmonicola</name>
    <dbReference type="NCBI Taxonomy" id="93221"/>
    <lineage>
        <taxon>Bacteria</taxon>
        <taxon>Pseudomonadati</taxon>
        <taxon>Pseudomonadota</taxon>
        <taxon>Betaproteobacteria</taxon>
        <taxon>Burkholderiales</taxon>
        <taxon>Burkholderiaceae</taxon>
        <taxon>Pandoraea</taxon>
    </lineage>
</organism>
<dbReference type="PANTHER" id="PTHR47114">
    <property type="match status" value="1"/>
</dbReference>
<dbReference type="GO" id="GO:0005576">
    <property type="term" value="C:extracellular region"/>
    <property type="evidence" value="ECO:0007669"/>
    <property type="project" value="UniProtKB-SubCell"/>
</dbReference>
<evidence type="ECO:0000256" key="3">
    <source>
        <dbReference type="ARBA" id="ARBA00009868"/>
    </source>
</evidence>
<dbReference type="Gene3D" id="3.80.10.10">
    <property type="entry name" value="Ribonuclease Inhibitor"/>
    <property type="match status" value="1"/>
</dbReference>
<feature type="region of interest" description="Disordered" evidence="12">
    <location>
        <begin position="714"/>
        <end position="737"/>
    </location>
</feature>
<dbReference type="EMBL" id="UGSJ01000001">
    <property type="protein sequence ID" value="SUA89633.1"/>
    <property type="molecule type" value="Genomic_DNA"/>
</dbReference>
<protein>
    <submittedName>
        <fullName evidence="14">Probable E3 ubiquitin-protein ligase ipaH7.8</fullName>
        <ecNumber evidence="14">6.3.2.-</ecNumber>
    </submittedName>
</protein>
<evidence type="ECO:0000256" key="1">
    <source>
        <dbReference type="ARBA" id="ARBA00004192"/>
    </source>
</evidence>
<evidence type="ECO:0000256" key="11">
    <source>
        <dbReference type="PROSITE-ProRule" id="PRU01398"/>
    </source>
</evidence>
<evidence type="ECO:0000256" key="8">
    <source>
        <dbReference type="ARBA" id="ARBA00022786"/>
    </source>
</evidence>
<feature type="domain" description="NEL" evidence="13">
    <location>
        <begin position="425"/>
        <end position="716"/>
    </location>
</feature>
<evidence type="ECO:0000259" key="13">
    <source>
        <dbReference type="PROSITE" id="PS52053"/>
    </source>
</evidence>
<keyword evidence="7" id="KW-0677">Repeat</keyword>
<comment type="subcellular location">
    <subcellularLocation>
        <location evidence="1">Host cytoplasm</location>
    </subcellularLocation>
    <subcellularLocation>
        <location evidence="2">Secreted</location>
    </subcellularLocation>
</comment>
<dbReference type="Pfam" id="PF14496">
    <property type="entry name" value="NEL"/>
    <property type="match status" value="1"/>
</dbReference>
<reference evidence="14 15" key="1">
    <citation type="submission" date="2018-06" db="EMBL/GenBank/DDBJ databases">
        <authorList>
            <consortium name="Pathogen Informatics"/>
            <person name="Doyle S."/>
        </authorList>
    </citation>
    <scope>NUCLEOTIDE SEQUENCE [LARGE SCALE GENOMIC DNA]</scope>
    <source>
        <strain evidence="14 15">NCTC13159</strain>
    </source>
</reference>
<dbReference type="GO" id="GO:0016567">
    <property type="term" value="P:protein ubiquitination"/>
    <property type="evidence" value="ECO:0007669"/>
    <property type="project" value="InterPro"/>
</dbReference>
<evidence type="ECO:0000256" key="7">
    <source>
        <dbReference type="ARBA" id="ARBA00022737"/>
    </source>
</evidence>
<feature type="region of interest" description="Disordered" evidence="12">
    <location>
        <begin position="1"/>
        <end position="24"/>
    </location>
</feature>
<sequence>MPITPTEPASLASPVQPLNSPHCSSRQFNEAKGRVLEYAGQCEEPGHERRCAALLAALAWTARQSGWTDGADMASVRRDLTQHLARSRRESVDAEALADALASLCLENAPGSQSSTPSSVHVQLASDVLATLNTRLEAGPLLSALNESTTEQLEGQGRGVEELYRSALCAWVAIAPPNDKGRAIVKDRILHMTDGKLDLSDLELSSLPELPAGLITLDARYNQLTDLPPLPEGIRSLGATRNQLTQLPPLPRSLIELDAVHNRLTHLPELPADLVSLDAANNRLAGLPPLPANLNVLSVSVNQLTELPPLPPGLVWLSAYDNRLSRLPVLPASLTSLWAYRNQLTELPPLPASLTVLEVDGNRLSRLPPSILNLARDSEISVEGNRLSPAFLQQLLAATSAPRYSGPRIHFSMGASGMVTEAARPLHESVRDWFSNDEQAQVHQWQMHDEEAHAAEFSRFLDRLKSYAVNNNVDFKMAVAKWLSRLVRDEELRQLVFQTARGATVSCEDRIALTYNNLTKLSDAHAIGRGEYDTRLDEIVERGRGAFRLDALEKIARKKARALSALDEIEVYLAYQVQLRERLKLPTDIANMRYFNVSGVTAQDLENAEQEVLAREQAEFPHYFLVEWEPWQQVLARLDREGTERARQKLRDMLPDYDREVTARLASLGLPDDPETQAQVGVGLMKTRQLAVYEALTREFLRKRGEEALLDRIMARPTGDGASIAQSPRQTGDRPQH</sequence>
<dbReference type="RefSeq" id="WP_160118060.1">
    <property type="nucleotide sequence ID" value="NZ_CP010310.2"/>
</dbReference>
<accession>A0AAJ5CZH6</accession>
<evidence type="ECO:0000256" key="2">
    <source>
        <dbReference type="ARBA" id="ARBA00004613"/>
    </source>
</evidence>
<dbReference type="InterPro" id="IPR029487">
    <property type="entry name" value="NEL_dom"/>
</dbReference>
<dbReference type="InterPro" id="IPR051071">
    <property type="entry name" value="LRR-bact_E3_ubiq_ligases"/>
</dbReference>
<dbReference type="PROSITE" id="PS52053">
    <property type="entry name" value="NEL"/>
    <property type="match status" value="1"/>
</dbReference>
<dbReference type="InterPro" id="IPR032675">
    <property type="entry name" value="LRR_dom_sf"/>
</dbReference>
<dbReference type="Gene3D" id="1.20.58.360">
    <property type="entry name" value="Shigella T3SS effector IpaH defines"/>
    <property type="match status" value="1"/>
</dbReference>
<comment type="similarity">
    <text evidence="3 11">Belongs to the LRR-containing bacterial E3 ligase family.</text>
</comment>
<evidence type="ECO:0000256" key="4">
    <source>
        <dbReference type="ARBA" id="ARBA00022525"/>
    </source>
</evidence>
<dbReference type="Gene3D" id="1.20.58.90">
    <property type="match status" value="1"/>
</dbReference>
<dbReference type="EC" id="6.3.2.-" evidence="14"/>
<dbReference type="SUPFAM" id="SSF52058">
    <property type="entry name" value="L domain-like"/>
    <property type="match status" value="1"/>
</dbReference>
<keyword evidence="4 11" id="KW-0964">Secreted</keyword>
<dbReference type="AlphaFoldDB" id="A0AAJ5CZH6"/>
<keyword evidence="6 11" id="KW-0808">Transferase</keyword>
<dbReference type="GO" id="GO:0030430">
    <property type="term" value="C:host cell cytoplasm"/>
    <property type="evidence" value="ECO:0007669"/>
    <property type="project" value="UniProtKB-SubCell"/>
</dbReference>
<evidence type="ECO:0000313" key="14">
    <source>
        <dbReference type="EMBL" id="SUA89633.1"/>
    </source>
</evidence>
<dbReference type="SMART" id="SM00364">
    <property type="entry name" value="LRR_BAC"/>
    <property type="match status" value="9"/>
</dbReference>
<feature type="active site" description="Glycyl thioester intermediate" evidence="11">
    <location>
        <position position="507"/>
    </location>
</feature>
<dbReference type="Gene3D" id="1.20.1270.130">
    <property type="entry name" value="Shigella T3SS effector IpaH domain"/>
    <property type="match status" value="1"/>
</dbReference>
<keyword evidence="8 11" id="KW-0833">Ubl conjugation pathway</keyword>